<evidence type="ECO:0000313" key="1">
    <source>
        <dbReference type="EMBL" id="KAI3751131.1"/>
    </source>
</evidence>
<name>A0ACB9DXE5_CICIN</name>
<proteinExistence type="predicted"/>
<organism evidence="1 2">
    <name type="scientific">Cichorium intybus</name>
    <name type="common">Chicory</name>
    <dbReference type="NCBI Taxonomy" id="13427"/>
    <lineage>
        <taxon>Eukaryota</taxon>
        <taxon>Viridiplantae</taxon>
        <taxon>Streptophyta</taxon>
        <taxon>Embryophyta</taxon>
        <taxon>Tracheophyta</taxon>
        <taxon>Spermatophyta</taxon>
        <taxon>Magnoliopsida</taxon>
        <taxon>eudicotyledons</taxon>
        <taxon>Gunneridae</taxon>
        <taxon>Pentapetalae</taxon>
        <taxon>asterids</taxon>
        <taxon>campanulids</taxon>
        <taxon>Asterales</taxon>
        <taxon>Asteraceae</taxon>
        <taxon>Cichorioideae</taxon>
        <taxon>Cichorieae</taxon>
        <taxon>Cichoriinae</taxon>
        <taxon>Cichorium</taxon>
    </lineage>
</organism>
<evidence type="ECO:0000313" key="2">
    <source>
        <dbReference type="Proteomes" id="UP001055811"/>
    </source>
</evidence>
<reference evidence="1 2" key="2">
    <citation type="journal article" date="2022" name="Mol. Ecol. Resour.">
        <title>The genomes of chicory, endive, great burdock and yacon provide insights into Asteraceae paleo-polyploidization history and plant inulin production.</title>
        <authorList>
            <person name="Fan W."/>
            <person name="Wang S."/>
            <person name="Wang H."/>
            <person name="Wang A."/>
            <person name="Jiang F."/>
            <person name="Liu H."/>
            <person name="Zhao H."/>
            <person name="Xu D."/>
            <person name="Zhang Y."/>
        </authorList>
    </citation>
    <scope>NUCLEOTIDE SEQUENCE [LARGE SCALE GENOMIC DNA]</scope>
    <source>
        <strain evidence="2">cv. Punajuju</strain>
        <tissue evidence="1">Leaves</tissue>
    </source>
</reference>
<sequence>MAFVDRSDQEDAIEPKRSSFSSRKQRPIAPPTLTRTPSLQNSIETQYFVAKAPSISTSVGESDQEDVEEEDQESEFTLGRLIRQASMNSSHTSKPPRQKSRRRKRINRVSTRSKIRITSRNVPRLVILKEKLSASKLRQASSVGDRSQSQP</sequence>
<dbReference type="Proteomes" id="UP001055811">
    <property type="component" value="Linkage Group LG04"/>
</dbReference>
<accession>A0ACB9DXE5</accession>
<comment type="caution">
    <text evidence="1">The sequence shown here is derived from an EMBL/GenBank/DDBJ whole genome shotgun (WGS) entry which is preliminary data.</text>
</comment>
<keyword evidence="2" id="KW-1185">Reference proteome</keyword>
<protein>
    <submittedName>
        <fullName evidence="1">Uncharacterized protein</fullName>
    </submittedName>
</protein>
<dbReference type="EMBL" id="CM042012">
    <property type="protein sequence ID" value="KAI3751131.1"/>
    <property type="molecule type" value="Genomic_DNA"/>
</dbReference>
<reference evidence="2" key="1">
    <citation type="journal article" date="2022" name="Mol. Ecol. Resour.">
        <title>The genomes of chicory, endive, great burdock and yacon provide insights into Asteraceae palaeo-polyploidization history and plant inulin production.</title>
        <authorList>
            <person name="Fan W."/>
            <person name="Wang S."/>
            <person name="Wang H."/>
            <person name="Wang A."/>
            <person name="Jiang F."/>
            <person name="Liu H."/>
            <person name="Zhao H."/>
            <person name="Xu D."/>
            <person name="Zhang Y."/>
        </authorList>
    </citation>
    <scope>NUCLEOTIDE SEQUENCE [LARGE SCALE GENOMIC DNA]</scope>
    <source>
        <strain evidence="2">cv. Punajuju</strain>
    </source>
</reference>
<gene>
    <name evidence="1" type="ORF">L2E82_22177</name>
</gene>